<evidence type="ECO:0000256" key="4">
    <source>
        <dbReference type="ARBA" id="ARBA00023136"/>
    </source>
</evidence>
<evidence type="ECO:0000313" key="7">
    <source>
        <dbReference type="Proteomes" id="UP000677913"/>
    </source>
</evidence>
<feature type="transmembrane region" description="Helical" evidence="5">
    <location>
        <begin position="50"/>
        <end position="79"/>
    </location>
</feature>
<comment type="caution">
    <text evidence="6">The sequence shown here is derived from an EMBL/GenBank/DDBJ whole genome shotgun (WGS) entry which is preliminary data.</text>
</comment>
<accession>A0A8J7WNB7</accession>
<gene>
    <name evidence="6" type="ORF">KGA66_12600</name>
</gene>
<keyword evidence="7" id="KW-1185">Reference proteome</keyword>
<dbReference type="GO" id="GO:0051119">
    <property type="term" value="F:sugar transmembrane transporter activity"/>
    <property type="evidence" value="ECO:0007669"/>
    <property type="project" value="InterPro"/>
</dbReference>
<evidence type="ECO:0000256" key="2">
    <source>
        <dbReference type="ARBA" id="ARBA00022692"/>
    </source>
</evidence>
<dbReference type="Proteomes" id="UP000677913">
    <property type="component" value="Unassembled WGS sequence"/>
</dbReference>
<dbReference type="InterPro" id="IPR006603">
    <property type="entry name" value="PQ-loop_rpt"/>
</dbReference>
<name>A0A8J7WNB7_9ACTN</name>
<dbReference type="GO" id="GO:0016020">
    <property type="term" value="C:membrane"/>
    <property type="evidence" value="ECO:0007669"/>
    <property type="project" value="UniProtKB-SubCell"/>
</dbReference>
<dbReference type="RefSeq" id="WP_211467992.1">
    <property type="nucleotide sequence ID" value="NZ_JAGSXH010000036.1"/>
</dbReference>
<proteinExistence type="predicted"/>
<comment type="subcellular location">
    <subcellularLocation>
        <location evidence="1">Membrane</location>
        <topology evidence="1">Multi-pass membrane protein</topology>
    </subcellularLocation>
</comment>
<organism evidence="6 7">
    <name type="scientific">Actinocrinis puniceicyclus</name>
    <dbReference type="NCBI Taxonomy" id="977794"/>
    <lineage>
        <taxon>Bacteria</taxon>
        <taxon>Bacillati</taxon>
        <taxon>Actinomycetota</taxon>
        <taxon>Actinomycetes</taxon>
        <taxon>Catenulisporales</taxon>
        <taxon>Actinospicaceae</taxon>
        <taxon>Actinocrinis</taxon>
    </lineage>
</organism>
<keyword evidence="4 5" id="KW-0472">Membrane</keyword>
<evidence type="ECO:0000256" key="5">
    <source>
        <dbReference type="SAM" id="Phobius"/>
    </source>
</evidence>
<dbReference type="EMBL" id="JAGSXH010000036">
    <property type="protein sequence ID" value="MBS2963890.1"/>
    <property type="molecule type" value="Genomic_DNA"/>
</dbReference>
<protein>
    <submittedName>
        <fullName evidence="6">SemiSWEET transporter</fullName>
    </submittedName>
</protein>
<keyword evidence="2 5" id="KW-0812">Transmembrane</keyword>
<sequence length="88" mass="9367">MTTATVIGLVAGTLTTLAWLPQVVKAFRTRSTKDFAWEWFAMFGTGVGTWLVYGFLAAAPAVIAANALTLLLLVALGALKASHSQRSR</sequence>
<reference evidence="6" key="1">
    <citation type="submission" date="2021-04" db="EMBL/GenBank/DDBJ databases">
        <title>Genome based classification of Actinospica acidithermotolerans sp. nov., an actinobacterium isolated from an Indonesian hot spring.</title>
        <authorList>
            <person name="Kusuma A.B."/>
            <person name="Putra K.E."/>
            <person name="Nafisah S."/>
            <person name="Loh J."/>
            <person name="Nouioui I."/>
            <person name="Goodfellow M."/>
        </authorList>
    </citation>
    <scope>NUCLEOTIDE SEQUENCE</scope>
    <source>
        <strain evidence="6">DSM 45618</strain>
    </source>
</reference>
<dbReference type="Gene3D" id="1.20.1280.290">
    <property type="match status" value="1"/>
</dbReference>
<dbReference type="AlphaFoldDB" id="A0A8J7WNB7"/>
<dbReference type="NCBIfam" id="NF037968">
    <property type="entry name" value="SemiSWEET_2"/>
    <property type="match status" value="1"/>
</dbReference>
<dbReference type="Pfam" id="PF04193">
    <property type="entry name" value="PQ-loop"/>
    <property type="match status" value="1"/>
</dbReference>
<keyword evidence="3 5" id="KW-1133">Transmembrane helix</keyword>
<evidence type="ECO:0000313" key="6">
    <source>
        <dbReference type="EMBL" id="MBS2963890.1"/>
    </source>
</evidence>
<dbReference type="InterPro" id="IPR047662">
    <property type="entry name" value="SemiSWEET"/>
</dbReference>
<evidence type="ECO:0000256" key="1">
    <source>
        <dbReference type="ARBA" id="ARBA00004141"/>
    </source>
</evidence>
<evidence type="ECO:0000256" key="3">
    <source>
        <dbReference type="ARBA" id="ARBA00022989"/>
    </source>
</evidence>